<protein>
    <submittedName>
        <fullName evidence="1">Uncharacterized protein</fullName>
    </submittedName>
</protein>
<reference evidence="1 2" key="1">
    <citation type="submission" date="2024-05" db="EMBL/GenBank/DDBJ databases">
        <authorList>
            <person name="Duchaud E."/>
        </authorList>
    </citation>
    <scope>NUCLEOTIDE SEQUENCE [LARGE SCALE GENOMIC DNA]</scope>
    <source>
        <strain evidence="1">Ena-SAMPLE-TAB-13-05-2024-13:56:06:370-140305</strain>
    </source>
</reference>
<sequence>MNLYEPLFKMLEPNFHTSTIIYVDNANMKEGRDFLKSIPKEKYQITSRNHNKAAIIELIK</sequence>
<comment type="caution">
    <text evidence="1">The sequence shown here is derived from an EMBL/GenBank/DDBJ whole genome shotgun (WGS) entry which is preliminary data.</text>
</comment>
<keyword evidence="2" id="KW-1185">Reference proteome</keyword>
<organism evidence="1 2">
    <name type="scientific">Tenacibaculum vairaonense</name>
    <dbReference type="NCBI Taxonomy" id="3137860"/>
    <lineage>
        <taxon>Bacteria</taxon>
        <taxon>Pseudomonadati</taxon>
        <taxon>Bacteroidota</taxon>
        <taxon>Flavobacteriia</taxon>
        <taxon>Flavobacteriales</taxon>
        <taxon>Flavobacteriaceae</taxon>
        <taxon>Tenacibaculum</taxon>
    </lineage>
</organism>
<accession>A0ABP1FB94</accession>
<dbReference type="Proteomes" id="UP001497602">
    <property type="component" value="Unassembled WGS sequence"/>
</dbReference>
<dbReference type="EMBL" id="CAXJRC010000041">
    <property type="protein sequence ID" value="CAL2107600.1"/>
    <property type="molecule type" value="Genomic_DNA"/>
</dbReference>
<evidence type="ECO:0000313" key="2">
    <source>
        <dbReference type="Proteomes" id="UP001497602"/>
    </source>
</evidence>
<evidence type="ECO:0000313" key="1">
    <source>
        <dbReference type="EMBL" id="CAL2107600.1"/>
    </source>
</evidence>
<gene>
    <name evidence="1" type="ORF">T190115A13A_40122</name>
</gene>
<name>A0ABP1FB94_9FLAO</name>
<proteinExistence type="predicted"/>